<name>A0A9P8UBM0_9PEZI</name>
<dbReference type="OrthoDB" id="413008at2759"/>
<evidence type="ECO:0000259" key="3">
    <source>
        <dbReference type="Pfam" id="PF06738"/>
    </source>
</evidence>
<comment type="caution">
    <text evidence="4">The sequence shown here is derived from an EMBL/GenBank/DDBJ whole genome shotgun (WGS) entry which is preliminary data.</text>
</comment>
<protein>
    <recommendedName>
        <fullName evidence="3">Threonine/serine exporter-like N-terminal domain-containing protein</fullName>
    </recommendedName>
</protein>
<dbReference type="InterPro" id="IPR051361">
    <property type="entry name" value="ThrE/Ser_Exporter"/>
</dbReference>
<keyword evidence="2" id="KW-0812">Transmembrane</keyword>
<sequence length="402" mass="44411">MAETRNSRASDVHNVYKRVVNDSIGVDQGMQELRTITWRKPQFSNWSPIPMGGIVSAIIAALSFQGRWIDMPIAFLLGSILTTMRLRIARRNELYRHLLKLWQQLGGDLSCFAAVAQSSMIQILPGLMVLTAMMELQTRKIITGSTRLIFAFIYTQVLGYSIGIGTSLYALIDPTASVEIECLEFDWCPNRWHSCKPICPQCDTPGKKLVQDGRFARCTLPIIFQEEENALKGSESGIMHNESYERGHQQPRKEREFDYALAGAVMVPAIFVQVSNDLAANGSLLEGVKTATALAKILQGVPEDIDIGDDILDGVSEIDFDILASVIQVAISVTIGLGLGALIVYPLGKSKKKSGLRSWLLVKDRCLSLTLEALDRHGVISSRPTYACCSAPLIGCYEKRRS</sequence>
<evidence type="ECO:0000256" key="2">
    <source>
        <dbReference type="SAM" id="Phobius"/>
    </source>
</evidence>
<dbReference type="GO" id="GO:0022857">
    <property type="term" value="F:transmembrane transporter activity"/>
    <property type="evidence" value="ECO:0007669"/>
    <property type="project" value="InterPro"/>
</dbReference>
<dbReference type="RefSeq" id="XP_045951206.1">
    <property type="nucleotide sequence ID" value="XM_046101077.1"/>
</dbReference>
<evidence type="ECO:0000256" key="1">
    <source>
        <dbReference type="ARBA" id="ARBA00034125"/>
    </source>
</evidence>
<feature type="transmembrane region" description="Helical" evidence="2">
    <location>
        <begin position="68"/>
        <end position="88"/>
    </location>
</feature>
<keyword evidence="2" id="KW-1133">Transmembrane helix</keyword>
<dbReference type="InterPro" id="IPR010619">
    <property type="entry name" value="ThrE-like_N"/>
</dbReference>
<feature type="transmembrane region" description="Helical" evidence="2">
    <location>
        <begin position="322"/>
        <end position="347"/>
    </location>
</feature>
<dbReference type="Pfam" id="PF06738">
    <property type="entry name" value="ThrE"/>
    <property type="match status" value="1"/>
</dbReference>
<comment type="similarity">
    <text evidence="1">Belongs to the ThrE exporter (TC 2.A.79) family.</text>
</comment>
<keyword evidence="2" id="KW-0472">Membrane</keyword>
<evidence type="ECO:0000313" key="5">
    <source>
        <dbReference type="Proteomes" id="UP000758603"/>
    </source>
</evidence>
<keyword evidence="5" id="KW-1185">Reference proteome</keyword>
<dbReference type="GeneID" id="70129969"/>
<gene>
    <name evidence="4" type="ORF">BKA67DRAFT_542237</name>
</gene>
<reference evidence="4" key="1">
    <citation type="journal article" date="2021" name="Nat. Commun.">
        <title>Genetic determinants of endophytism in the Arabidopsis root mycobiome.</title>
        <authorList>
            <person name="Mesny F."/>
            <person name="Miyauchi S."/>
            <person name="Thiergart T."/>
            <person name="Pickel B."/>
            <person name="Atanasova L."/>
            <person name="Karlsson M."/>
            <person name="Huettel B."/>
            <person name="Barry K.W."/>
            <person name="Haridas S."/>
            <person name="Chen C."/>
            <person name="Bauer D."/>
            <person name="Andreopoulos W."/>
            <person name="Pangilinan J."/>
            <person name="LaButti K."/>
            <person name="Riley R."/>
            <person name="Lipzen A."/>
            <person name="Clum A."/>
            <person name="Drula E."/>
            <person name="Henrissat B."/>
            <person name="Kohler A."/>
            <person name="Grigoriev I.V."/>
            <person name="Martin F.M."/>
            <person name="Hacquard S."/>
        </authorList>
    </citation>
    <scope>NUCLEOTIDE SEQUENCE</scope>
    <source>
        <strain evidence="4">MPI-SDFR-AT-0073</strain>
    </source>
</reference>
<dbReference type="EMBL" id="JAGPXC010000013">
    <property type="protein sequence ID" value="KAH6643276.1"/>
    <property type="molecule type" value="Genomic_DNA"/>
</dbReference>
<organism evidence="4 5">
    <name type="scientific">Truncatella angustata</name>
    <dbReference type="NCBI Taxonomy" id="152316"/>
    <lineage>
        <taxon>Eukaryota</taxon>
        <taxon>Fungi</taxon>
        <taxon>Dikarya</taxon>
        <taxon>Ascomycota</taxon>
        <taxon>Pezizomycotina</taxon>
        <taxon>Sordariomycetes</taxon>
        <taxon>Xylariomycetidae</taxon>
        <taxon>Amphisphaeriales</taxon>
        <taxon>Sporocadaceae</taxon>
        <taxon>Truncatella</taxon>
    </lineage>
</organism>
<evidence type="ECO:0000313" key="4">
    <source>
        <dbReference type="EMBL" id="KAH6643276.1"/>
    </source>
</evidence>
<accession>A0A9P8UBM0</accession>
<dbReference type="AlphaFoldDB" id="A0A9P8UBM0"/>
<dbReference type="Proteomes" id="UP000758603">
    <property type="component" value="Unassembled WGS sequence"/>
</dbReference>
<proteinExistence type="inferred from homology"/>
<feature type="domain" description="Threonine/serine exporter-like N-terminal" evidence="3">
    <location>
        <begin position="7"/>
        <end position="169"/>
    </location>
</feature>
<dbReference type="PANTHER" id="PTHR31082">
    <property type="entry name" value="PHEROMONE-REGULATED MEMBRANE PROTEIN 10"/>
    <property type="match status" value="1"/>
</dbReference>
<dbReference type="PANTHER" id="PTHR31082:SF4">
    <property type="entry name" value="PHEROMONE-REGULATED MEMBRANE PROTEIN 10"/>
    <property type="match status" value="1"/>
</dbReference>
<feature type="transmembrane region" description="Helical" evidence="2">
    <location>
        <begin position="148"/>
        <end position="171"/>
    </location>
</feature>
<feature type="transmembrane region" description="Helical" evidence="2">
    <location>
        <begin position="43"/>
        <end position="62"/>
    </location>
</feature>